<evidence type="ECO:0000256" key="1">
    <source>
        <dbReference type="ARBA" id="ARBA00001936"/>
    </source>
</evidence>
<dbReference type="Pfam" id="PF00293">
    <property type="entry name" value="NUDIX"/>
    <property type="match status" value="1"/>
</dbReference>
<proteinExistence type="predicted"/>
<evidence type="ECO:0000313" key="8">
    <source>
        <dbReference type="EMBL" id="ACZ08937.1"/>
    </source>
</evidence>
<keyword evidence="4 8" id="KW-0378">Hydrolase</keyword>
<evidence type="ECO:0000313" key="9">
    <source>
        <dbReference type="Proteomes" id="UP000000845"/>
    </source>
</evidence>
<dbReference type="AlphaFoldDB" id="D1AK21"/>
<dbReference type="HOGENOM" id="CLU_040940_5_2_0"/>
<dbReference type="PANTHER" id="PTHR12992:SF11">
    <property type="entry name" value="MITOCHONDRIAL COENZYME A DIPHOSPHATASE NUDT8"/>
    <property type="match status" value="1"/>
</dbReference>
<dbReference type="RefSeq" id="WP_012861531.1">
    <property type="nucleotide sequence ID" value="NC_013517.1"/>
</dbReference>
<dbReference type="STRING" id="526218.Sterm_2083"/>
<evidence type="ECO:0000256" key="2">
    <source>
        <dbReference type="ARBA" id="ARBA00001946"/>
    </source>
</evidence>
<keyword evidence="5" id="KW-0460">Magnesium</keyword>
<gene>
    <name evidence="8" type="ordered locus">Sterm_2083</name>
</gene>
<dbReference type="InterPro" id="IPR000086">
    <property type="entry name" value="NUDIX_hydrolase_dom"/>
</dbReference>
<name>D1AK21_SEBTE</name>
<sequence length="221" mass="25787">MKNVNLSRIRNYMNFRHGFYGEKSYRKAAVMALLIEVDQKPHFIFQERNKNIRQGGEVSFPGGGFDKELDFTLLDTAVRETVEEMGIKKESIEIWGQLDTLITQFDMIVEPFVGFSKTKIENFFPNEEEVSKIFSVPVEFFLENKPEWYDIVLKSSPIVIDPKTNEQKLIFPAKDLGLPEMYHNEWTTNVRKIPLYKTSDGVIWGFTAQVIINFVEKIIKF</sequence>
<keyword evidence="6" id="KW-0464">Manganese</keyword>
<keyword evidence="3" id="KW-0479">Metal-binding</keyword>
<accession>D1AK21</accession>
<dbReference type="InterPro" id="IPR045121">
    <property type="entry name" value="CoAse"/>
</dbReference>
<dbReference type="Gene3D" id="3.90.79.10">
    <property type="entry name" value="Nucleoside Triphosphate Pyrophosphohydrolase"/>
    <property type="match status" value="1"/>
</dbReference>
<dbReference type="SUPFAM" id="SSF55811">
    <property type="entry name" value="Nudix"/>
    <property type="match status" value="1"/>
</dbReference>
<keyword evidence="9" id="KW-1185">Reference proteome</keyword>
<feature type="domain" description="Nudix hydrolase" evidence="7">
    <location>
        <begin position="24"/>
        <end position="166"/>
    </location>
</feature>
<evidence type="ECO:0000256" key="3">
    <source>
        <dbReference type="ARBA" id="ARBA00022723"/>
    </source>
</evidence>
<dbReference type="EMBL" id="CP001739">
    <property type="protein sequence ID" value="ACZ08937.1"/>
    <property type="molecule type" value="Genomic_DNA"/>
</dbReference>
<protein>
    <submittedName>
        <fullName evidence="8">NUDIX hydrolase</fullName>
    </submittedName>
</protein>
<reference evidence="9" key="1">
    <citation type="submission" date="2009-09" db="EMBL/GenBank/DDBJ databases">
        <title>The complete chromosome of Sebaldella termitidis ATCC 33386.</title>
        <authorList>
            <consortium name="US DOE Joint Genome Institute (JGI-PGF)"/>
            <person name="Lucas S."/>
            <person name="Copeland A."/>
            <person name="Lapidus A."/>
            <person name="Glavina del Rio T."/>
            <person name="Dalin E."/>
            <person name="Tice H."/>
            <person name="Bruce D."/>
            <person name="Goodwin L."/>
            <person name="Pitluck S."/>
            <person name="Kyrpides N."/>
            <person name="Mavromatis K."/>
            <person name="Ivanova N."/>
            <person name="Mikhailova N."/>
            <person name="Sims D."/>
            <person name="Meincke L."/>
            <person name="Brettin T."/>
            <person name="Detter J.C."/>
            <person name="Han C."/>
            <person name="Larimer F."/>
            <person name="Land M."/>
            <person name="Hauser L."/>
            <person name="Markowitz V."/>
            <person name="Cheng J.F."/>
            <person name="Hugenholtz P."/>
            <person name="Woyke T."/>
            <person name="Wu D."/>
            <person name="Eisen J.A."/>
        </authorList>
    </citation>
    <scope>NUCLEOTIDE SEQUENCE [LARGE SCALE GENOMIC DNA]</scope>
    <source>
        <strain evidence="9">ATCC 33386 / NCTC 11300</strain>
    </source>
</reference>
<dbReference type="eggNOG" id="COG0494">
    <property type="taxonomic scope" value="Bacteria"/>
</dbReference>
<dbReference type="KEGG" id="str:Sterm_2083"/>
<organism evidence="8 9">
    <name type="scientific">Sebaldella termitidis (strain ATCC 33386 / NCTC 11300)</name>
    <dbReference type="NCBI Taxonomy" id="526218"/>
    <lineage>
        <taxon>Bacteria</taxon>
        <taxon>Fusobacteriati</taxon>
        <taxon>Fusobacteriota</taxon>
        <taxon>Fusobacteriia</taxon>
        <taxon>Fusobacteriales</taxon>
        <taxon>Leptotrichiaceae</taxon>
        <taxon>Sebaldella</taxon>
    </lineage>
</organism>
<dbReference type="PANTHER" id="PTHR12992">
    <property type="entry name" value="NUDIX HYDROLASE"/>
    <property type="match status" value="1"/>
</dbReference>
<reference evidence="8 9" key="2">
    <citation type="journal article" date="2010" name="Stand. Genomic Sci.">
        <title>Complete genome sequence of Sebaldella termitidis type strain (NCTC 11300).</title>
        <authorList>
            <person name="Harmon-Smith M."/>
            <person name="Celia L."/>
            <person name="Chertkov O."/>
            <person name="Lapidus A."/>
            <person name="Copeland A."/>
            <person name="Glavina Del Rio T."/>
            <person name="Nolan M."/>
            <person name="Lucas S."/>
            <person name="Tice H."/>
            <person name="Cheng J.F."/>
            <person name="Han C."/>
            <person name="Detter J.C."/>
            <person name="Bruce D."/>
            <person name="Goodwin L."/>
            <person name="Pitluck S."/>
            <person name="Pati A."/>
            <person name="Liolios K."/>
            <person name="Ivanova N."/>
            <person name="Mavromatis K."/>
            <person name="Mikhailova N."/>
            <person name="Chen A."/>
            <person name="Palaniappan K."/>
            <person name="Land M."/>
            <person name="Hauser L."/>
            <person name="Chang Y.J."/>
            <person name="Jeffries C.D."/>
            <person name="Brettin T."/>
            <person name="Goker M."/>
            <person name="Beck B."/>
            <person name="Bristow J."/>
            <person name="Eisen J.A."/>
            <person name="Markowitz V."/>
            <person name="Hugenholtz P."/>
            <person name="Kyrpides N.C."/>
            <person name="Klenk H.P."/>
            <person name="Chen F."/>
        </authorList>
    </citation>
    <scope>NUCLEOTIDE SEQUENCE [LARGE SCALE GENOMIC DNA]</scope>
    <source>
        <strain evidence="9">ATCC 33386 / NCTC 11300</strain>
    </source>
</reference>
<dbReference type="GO" id="GO:0010945">
    <property type="term" value="F:coenzyme A diphosphatase activity"/>
    <property type="evidence" value="ECO:0007669"/>
    <property type="project" value="InterPro"/>
</dbReference>
<comment type="cofactor">
    <cofactor evidence="2">
        <name>Mg(2+)</name>
        <dbReference type="ChEBI" id="CHEBI:18420"/>
    </cofactor>
</comment>
<dbReference type="Proteomes" id="UP000000845">
    <property type="component" value="Chromosome"/>
</dbReference>
<evidence type="ECO:0000256" key="6">
    <source>
        <dbReference type="ARBA" id="ARBA00023211"/>
    </source>
</evidence>
<dbReference type="InterPro" id="IPR015797">
    <property type="entry name" value="NUDIX_hydrolase-like_dom_sf"/>
</dbReference>
<evidence type="ECO:0000259" key="7">
    <source>
        <dbReference type="PROSITE" id="PS51462"/>
    </source>
</evidence>
<evidence type="ECO:0000256" key="4">
    <source>
        <dbReference type="ARBA" id="ARBA00022801"/>
    </source>
</evidence>
<evidence type="ECO:0000256" key="5">
    <source>
        <dbReference type="ARBA" id="ARBA00022842"/>
    </source>
</evidence>
<dbReference type="CDD" id="cd03426">
    <property type="entry name" value="NUDIX_CoAse_Nudt7"/>
    <property type="match status" value="1"/>
</dbReference>
<dbReference type="GO" id="GO:0046872">
    <property type="term" value="F:metal ion binding"/>
    <property type="evidence" value="ECO:0007669"/>
    <property type="project" value="UniProtKB-KW"/>
</dbReference>
<dbReference type="PROSITE" id="PS51462">
    <property type="entry name" value="NUDIX"/>
    <property type="match status" value="1"/>
</dbReference>
<comment type="cofactor">
    <cofactor evidence="1">
        <name>Mn(2+)</name>
        <dbReference type="ChEBI" id="CHEBI:29035"/>
    </cofactor>
</comment>